<dbReference type="InterPro" id="IPR007822">
    <property type="entry name" value="LANC-like"/>
</dbReference>
<evidence type="ECO:0000313" key="1">
    <source>
        <dbReference type="EMBL" id="CEK73229.1"/>
    </source>
</evidence>
<protein>
    <submittedName>
        <fullName evidence="1">Uncharacterized protein</fullName>
    </submittedName>
</protein>
<dbReference type="PANTHER" id="PTHR12736">
    <property type="entry name" value="LANC-LIKE PROTEIN"/>
    <property type="match status" value="1"/>
</dbReference>
<feature type="non-terminal residue" evidence="1">
    <location>
        <position position="1"/>
    </location>
</feature>
<accession>A0A0B6ZX74</accession>
<reference evidence="1" key="1">
    <citation type="submission" date="2014-12" db="EMBL/GenBank/DDBJ databases">
        <title>Insight into the proteome of Arion vulgaris.</title>
        <authorList>
            <person name="Aradska J."/>
            <person name="Bulat T."/>
            <person name="Smidak R."/>
            <person name="Sarate P."/>
            <person name="Gangsoo J."/>
            <person name="Sialana F."/>
            <person name="Bilban M."/>
            <person name="Lubec G."/>
        </authorList>
    </citation>
    <scope>NUCLEOTIDE SEQUENCE</scope>
    <source>
        <tissue evidence="1">Skin</tissue>
    </source>
</reference>
<dbReference type="EMBL" id="HACG01026364">
    <property type="protein sequence ID" value="CEK73229.1"/>
    <property type="molecule type" value="Transcribed_RNA"/>
</dbReference>
<gene>
    <name evidence="1" type="primary">ORF85850</name>
</gene>
<sequence length="208" mass="23557">RDSTTQRGVTTTTVANYYIKLVKLMEEERSYKNPFPDYSPIPSLLEVDGTNTNKLHGACQDKLLLVIHRLLKNIHDNFVADSKDYSIYTGSSGQALLHLHLHNKLPGLKDDSHLKEALSWLESCLSHMKGSRASFLCGDSGPNALAAVVYYKLNDTKRSRYYIEKVESMCNTVCQDADLPDEILYGRCGYLSALLFLRHNWPGLRAFR</sequence>
<dbReference type="PANTHER" id="PTHR12736:SF21">
    <property type="entry name" value="LANC-LIKE PROTEIN 2"/>
    <property type="match status" value="1"/>
</dbReference>
<proteinExistence type="predicted"/>
<dbReference type="PRINTS" id="PR01950">
    <property type="entry name" value="LANCSUPER"/>
</dbReference>
<name>A0A0B6ZX74_9EUPU</name>
<dbReference type="GO" id="GO:0031179">
    <property type="term" value="P:peptide modification"/>
    <property type="evidence" value="ECO:0007669"/>
    <property type="project" value="InterPro"/>
</dbReference>
<dbReference type="SUPFAM" id="SSF158745">
    <property type="entry name" value="LanC-like"/>
    <property type="match status" value="1"/>
</dbReference>
<dbReference type="InterPro" id="IPR012341">
    <property type="entry name" value="6hp_glycosidase-like_sf"/>
</dbReference>
<dbReference type="GO" id="GO:0005975">
    <property type="term" value="P:carbohydrate metabolic process"/>
    <property type="evidence" value="ECO:0007669"/>
    <property type="project" value="InterPro"/>
</dbReference>
<organism evidence="1">
    <name type="scientific">Arion vulgaris</name>
    <dbReference type="NCBI Taxonomy" id="1028688"/>
    <lineage>
        <taxon>Eukaryota</taxon>
        <taxon>Metazoa</taxon>
        <taxon>Spiralia</taxon>
        <taxon>Lophotrochozoa</taxon>
        <taxon>Mollusca</taxon>
        <taxon>Gastropoda</taxon>
        <taxon>Heterobranchia</taxon>
        <taxon>Euthyneura</taxon>
        <taxon>Panpulmonata</taxon>
        <taxon>Eupulmonata</taxon>
        <taxon>Stylommatophora</taxon>
        <taxon>Helicina</taxon>
        <taxon>Arionoidea</taxon>
        <taxon>Arionidae</taxon>
        <taxon>Arion</taxon>
    </lineage>
</organism>
<dbReference type="Gene3D" id="1.50.10.10">
    <property type="match status" value="1"/>
</dbReference>
<dbReference type="GO" id="GO:0005886">
    <property type="term" value="C:plasma membrane"/>
    <property type="evidence" value="ECO:0007669"/>
    <property type="project" value="TreeGrafter"/>
</dbReference>
<dbReference type="Pfam" id="PF05147">
    <property type="entry name" value="LANC_like"/>
    <property type="match status" value="1"/>
</dbReference>
<dbReference type="AlphaFoldDB" id="A0A0B6ZX74"/>